<dbReference type="SUPFAM" id="SSF103473">
    <property type="entry name" value="MFS general substrate transporter"/>
    <property type="match status" value="1"/>
</dbReference>
<dbReference type="InterPro" id="IPR052187">
    <property type="entry name" value="MFSD1"/>
</dbReference>
<evidence type="ECO:0000256" key="11">
    <source>
        <dbReference type="ARBA" id="ARBA00044903"/>
    </source>
</evidence>
<evidence type="ECO:0000313" key="23">
    <source>
        <dbReference type="Proteomes" id="UP000001542"/>
    </source>
</evidence>
<evidence type="ECO:0000313" key="22">
    <source>
        <dbReference type="EMBL" id="EAX86844.1"/>
    </source>
</evidence>
<feature type="domain" description="Major facilitator superfamily (MFS) profile" evidence="21">
    <location>
        <begin position="26"/>
        <end position="439"/>
    </location>
</feature>
<dbReference type="InterPro" id="IPR036259">
    <property type="entry name" value="MFS_trans_sf"/>
</dbReference>
<feature type="transmembrane region" description="Helical" evidence="20">
    <location>
        <begin position="311"/>
        <end position="331"/>
    </location>
</feature>
<feature type="transmembrane region" description="Helical" evidence="20">
    <location>
        <begin position="229"/>
        <end position="250"/>
    </location>
</feature>
<dbReference type="CDD" id="cd06174">
    <property type="entry name" value="MFS"/>
    <property type="match status" value="1"/>
</dbReference>
<evidence type="ECO:0000256" key="9">
    <source>
        <dbReference type="ARBA" id="ARBA00044899"/>
    </source>
</evidence>
<feature type="transmembrane region" description="Helical" evidence="20">
    <location>
        <begin position="90"/>
        <end position="110"/>
    </location>
</feature>
<keyword evidence="20" id="KW-0812">Transmembrane</keyword>
<dbReference type="PANTHER" id="PTHR23512:SF11">
    <property type="entry name" value="MAJOR FACILITATOR SUPERFAMILY PROTEIN"/>
    <property type="match status" value="1"/>
</dbReference>
<comment type="catalytic activity">
    <reaction evidence="4">
        <text>L-alpha-aminoacyl-L-arginine(out) = L-alpha-aminoacyl-L-arginine(in)</text>
        <dbReference type="Rhea" id="RHEA:79367"/>
        <dbReference type="ChEBI" id="CHEBI:229968"/>
    </reaction>
</comment>
<feature type="transmembrane region" description="Helical" evidence="20">
    <location>
        <begin position="368"/>
        <end position="388"/>
    </location>
</feature>
<comment type="subunit">
    <text evidence="18">Homodimer. Interacts with lysosomal protein GLMP (via lumenal domain); the interaction starts while both proteins are still in the endoplasmic reticulum and is required for stabilization of MFSD1 in lysosomes but has no direct effect on its targeting to lysosomes or transporter activity.</text>
</comment>
<dbReference type="InParanoid" id="A2G7M2"/>
<accession>A2G7M2</accession>
<dbReference type="FunCoup" id="A2G7M2">
    <property type="interactions" value="235"/>
</dbReference>
<comment type="catalytic activity">
    <reaction evidence="7">
        <text>L-alpha-aminoacyl-L-lysine(out) = L-alpha-aminoacyl-L-lysine(in)</text>
        <dbReference type="Rhea" id="RHEA:79383"/>
        <dbReference type="ChEBI" id="CHEBI:229966"/>
    </reaction>
</comment>
<dbReference type="VEuPathDB" id="TrichDB:TVAG_458560"/>
<dbReference type="EMBL" id="DS114559">
    <property type="protein sequence ID" value="EAX86844.1"/>
    <property type="molecule type" value="Genomic_DNA"/>
</dbReference>
<comment type="function">
    <text evidence="17">Lysosomal dipeptide uniporter that selectively exports lysine, arginine or histidine-containing dipeptides with a net positive charge from the lysosome lumen into the cytosol. Could play a role in a specific type of protein O-glycosylation indirectly regulating macrophages migration and tissue invasion. Also essential for liver homeostasis.</text>
</comment>
<proteinExistence type="predicted"/>
<reference evidence="22" key="1">
    <citation type="submission" date="2006-10" db="EMBL/GenBank/DDBJ databases">
        <authorList>
            <person name="Amadeo P."/>
            <person name="Zhao Q."/>
            <person name="Wortman J."/>
            <person name="Fraser-Liggett C."/>
            <person name="Carlton J."/>
        </authorList>
    </citation>
    <scope>NUCLEOTIDE SEQUENCE</scope>
    <source>
        <strain evidence="22">G3</strain>
    </source>
</reference>
<evidence type="ECO:0000256" key="7">
    <source>
        <dbReference type="ARBA" id="ARBA00044893"/>
    </source>
</evidence>
<keyword evidence="20" id="KW-0472">Membrane</keyword>
<dbReference type="OrthoDB" id="10262656at2759"/>
<dbReference type="SMR" id="A2G7M2"/>
<feature type="region of interest" description="Disordered" evidence="19">
    <location>
        <begin position="440"/>
        <end position="476"/>
    </location>
</feature>
<comment type="catalytic activity">
    <reaction evidence="9">
        <text>L-arginyl-L-alpha-amino acid(out) = L-arginyl-L-alpha-amino acid(in)</text>
        <dbReference type="Rhea" id="RHEA:79371"/>
        <dbReference type="ChEBI" id="CHEBI:84315"/>
    </reaction>
</comment>
<evidence type="ECO:0000256" key="4">
    <source>
        <dbReference type="ARBA" id="ARBA00044881"/>
    </source>
</evidence>
<comment type="catalytic activity">
    <reaction evidence="13">
        <text>L-alanyl-L-lysine(out) = L-alanyl-L-lysine(in)</text>
        <dbReference type="Rhea" id="RHEA:79415"/>
        <dbReference type="ChEBI" id="CHEBI:192470"/>
    </reaction>
</comment>
<comment type="subcellular location">
    <subcellularLocation>
        <location evidence="1">Membrane</location>
        <topology evidence="1">Multi-pass membrane protein</topology>
    </subcellularLocation>
</comment>
<evidence type="ECO:0000256" key="17">
    <source>
        <dbReference type="ARBA" id="ARBA00045709"/>
    </source>
</evidence>
<feature type="transmembrane region" description="Helical" evidence="20">
    <location>
        <begin position="415"/>
        <end position="435"/>
    </location>
</feature>
<dbReference type="VEuPathDB" id="TrichDB:TVAGG3_1043290"/>
<comment type="catalytic activity">
    <reaction evidence="3">
        <text>L-histidyl-glycine(out) = L-histidyl-glycine(in)</text>
        <dbReference type="Rhea" id="RHEA:79395"/>
        <dbReference type="ChEBI" id="CHEBI:229957"/>
    </reaction>
</comment>
<evidence type="ECO:0000256" key="8">
    <source>
        <dbReference type="ARBA" id="ARBA00044898"/>
    </source>
</evidence>
<dbReference type="Pfam" id="PF07690">
    <property type="entry name" value="MFS_1"/>
    <property type="match status" value="1"/>
</dbReference>
<evidence type="ECO:0000256" key="1">
    <source>
        <dbReference type="ARBA" id="ARBA00004141"/>
    </source>
</evidence>
<evidence type="ECO:0000256" key="20">
    <source>
        <dbReference type="SAM" id="Phobius"/>
    </source>
</evidence>
<dbReference type="GO" id="GO:0016020">
    <property type="term" value="C:membrane"/>
    <property type="evidence" value="ECO:0007669"/>
    <property type="project" value="UniProtKB-SubCell"/>
</dbReference>
<dbReference type="Proteomes" id="UP000001542">
    <property type="component" value="Unassembled WGS sequence"/>
</dbReference>
<dbReference type="OMA" id="IGFFNIA"/>
<comment type="catalytic activity">
    <reaction evidence="10">
        <text>L-lysyl-L-lysine(out) = L-lysyl-L-lysine(in)</text>
        <dbReference type="Rhea" id="RHEA:79403"/>
        <dbReference type="ChEBI" id="CHEBI:229956"/>
    </reaction>
</comment>
<dbReference type="AlphaFoldDB" id="A2G7M2"/>
<dbReference type="InterPro" id="IPR011701">
    <property type="entry name" value="MFS"/>
</dbReference>
<feature type="compositionally biased region" description="Acidic residues" evidence="19">
    <location>
        <begin position="465"/>
        <end position="476"/>
    </location>
</feature>
<keyword evidence="23" id="KW-1185">Reference proteome</keyword>
<evidence type="ECO:0000256" key="16">
    <source>
        <dbReference type="ARBA" id="ARBA00045018"/>
    </source>
</evidence>
<evidence type="ECO:0000256" key="19">
    <source>
        <dbReference type="SAM" id="MobiDB-lite"/>
    </source>
</evidence>
<dbReference type="InterPro" id="IPR020846">
    <property type="entry name" value="MFS_dom"/>
</dbReference>
<evidence type="ECO:0000256" key="2">
    <source>
        <dbReference type="ARBA" id="ARBA00044876"/>
    </source>
</evidence>
<comment type="catalytic activity">
    <reaction evidence="14">
        <text>L-lysyl-glycine(out) = L-lysyl-glycine(in)</text>
        <dbReference type="Rhea" id="RHEA:79407"/>
        <dbReference type="ChEBI" id="CHEBI:191202"/>
    </reaction>
</comment>
<feature type="transmembrane region" description="Helical" evidence="20">
    <location>
        <begin position="21"/>
        <end position="39"/>
    </location>
</feature>
<keyword evidence="20" id="KW-1133">Transmembrane helix</keyword>
<dbReference type="Gene3D" id="1.20.1250.20">
    <property type="entry name" value="MFS general substrate transporter like domains"/>
    <property type="match status" value="2"/>
</dbReference>
<evidence type="ECO:0000259" key="21">
    <source>
        <dbReference type="PROSITE" id="PS50850"/>
    </source>
</evidence>
<evidence type="ECO:0000256" key="14">
    <source>
        <dbReference type="ARBA" id="ARBA00044924"/>
    </source>
</evidence>
<dbReference type="PROSITE" id="PS50850">
    <property type="entry name" value="MFS"/>
    <property type="match status" value="1"/>
</dbReference>
<comment type="catalytic activity">
    <reaction evidence="11">
        <text>L-arginyl-glycine(out) = L-arginyl-glycine(in)</text>
        <dbReference type="Rhea" id="RHEA:79391"/>
        <dbReference type="ChEBI" id="CHEBI:229955"/>
    </reaction>
</comment>
<reference evidence="22" key="2">
    <citation type="journal article" date="2007" name="Science">
        <title>Draft genome sequence of the sexually transmitted pathogen Trichomonas vaginalis.</title>
        <authorList>
            <person name="Carlton J.M."/>
            <person name="Hirt R.P."/>
            <person name="Silva J.C."/>
            <person name="Delcher A.L."/>
            <person name="Schatz M."/>
            <person name="Zhao Q."/>
            <person name="Wortman J.R."/>
            <person name="Bidwell S.L."/>
            <person name="Alsmark U.C.M."/>
            <person name="Besteiro S."/>
            <person name="Sicheritz-Ponten T."/>
            <person name="Noel C.J."/>
            <person name="Dacks J.B."/>
            <person name="Foster P.G."/>
            <person name="Simillion C."/>
            <person name="Van de Peer Y."/>
            <person name="Miranda-Saavedra D."/>
            <person name="Barton G.J."/>
            <person name="Westrop G.D."/>
            <person name="Mueller S."/>
            <person name="Dessi D."/>
            <person name="Fiori P.L."/>
            <person name="Ren Q."/>
            <person name="Paulsen I."/>
            <person name="Zhang H."/>
            <person name="Bastida-Corcuera F.D."/>
            <person name="Simoes-Barbosa A."/>
            <person name="Brown M.T."/>
            <person name="Hayes R.D."/>
            <person name="Mukherjee M."/>
            <person name="Okumura C.Y."/>
            <person name="Schneider R."/>
            <person name="Smith A.J."/>
            <person name="Vanacova S."/>
            <person name="Villalvazo M."/>
            <person name="Haas B.J."/>
            <person name="Pertea M."/>
            <person name="Feldblyum T.V."/>
            <person name="Utterback T.R."/>
            <person name="Shu C.L."/>
            <person name="Osoegawa K."/>
            <person name="de Jong P.J."/>
            <person name="Hrdy I."/>
            <person name="Horvathova L."/>
            <person name="Zubacova Z."/>
            <person name="Dolezal P."/>
            <person name="Malik S.B."/>
            <person name="Logsdon J.M. Jr."/>
            <person name="Henze K."/>
            <person name="Gupta A."/>
            <person name="Wang C.C."/>
            <person name="Dunne R.L."/>
            <person name="Upcroft J.A."/>
            <person name="Upcroft P."/>
            <person name="White O."/>
            <person name="Salzberg S.L."/>
            <person name="Tang P."/>
            <person name="Chiu C.-H."/>
            <person name="Lee Y.-S."/>
            <person name="Embley T.M."/>
            <person name="Coombs G.H."/>
            <person name="Mottram J.C."/>
            <person name="Tachezy J."/>
            <person name="Fraser-Liggett C.M."/>
            <person name="Johnson P.J."/>
        </authorList>
    </citation>
    <scope>NUCLEOTIDE SEQUENCE [LARGE SCALE GENOMIC DNA]</scope>
    <source>
        <strain evidence="22">G3</strain>
    </source>
</reference>
<feature type="transmembrane region" description="Helical" evidence="20">
    <location>
        <begin position="337"/>
        <end position="356"/>
    </location>
</feature>
<evidence type="ECO:0000256" key="18">
    <source>
        <dbReference type="ARBA" id="ARBA00046376"/>
    </source>
</evidence>
<feature type="transmembrane region" description="Helical" evidence="20">
    <location>
        <begin position="149"/>
        <end position="173"/>
    </location>
</feature>
<feature type="transmembrane region" description="Helical" evidence="20">
    <location>
        <begin position="282"/>
        <end position="299"/>
    </location>
</feature>
<comment type="catalytic activity">
    <reaction evidence="5">
        <text>L-alpha-aminoacyl-L-histidine(out) = L-alpha-aminoacyl-L-histidine(in)</text>
        <dbReference type="Rhea" id="RHEA:79375"/>
        <dbReference type="ChEBI" id="CHEBI:229967"/>
    </reaction>
</comment>
<evidence type="ECO:0000256" key="15">
    <source>
        <dbReference type="ARBA" id="ARBA00044985"/>
    </source>
</evidence>
<comment type="catalytic activity">
    <reaction evidence="8">
        <text>L-aspartyl-L-lysine(out) = L-aspartyl-L-lysine(in)</text>
        <dbReference type="Rhea" id="RHEA:79411"/>
        <dbReference type="ChEBI" id="CHEBI:229953"/>
    </reaction>
</comment>
<evidence type="ECO:0000256" key="10">
    <source>
        <dbReference type="ARBA" id="ARBA00044900"/>
    </source>
</evidence>
<comment type="catalytic activity">
    <reaction evidence="2">
        <text>L-lysyl-L-alanine(out) = L-lysyl-L-alanine(in)</text>
        <dbReference type="Rhea" id="RHEA:79399"/>
        <dbReference type="ChEBI" id="CHEBI:229954"/>
    </reaction>
</comment>
<evidence type="ECO:0000256" key="5">
    <source>
        <dbReference type="ARBA" id="ARBA00044884"/>
    </source>
</evidence>
<organism evidence="22 23">
    <name type="scientific">Trichomonas vaginalis (strain ATCC PRA-98 / G3)</name>
    <dbReference type="NCBI Taxonomy" id="412133"/>
    <lineage>
        <taxon>Eukaryota</taxon>
        <taxon>Metamonada</taxon>
        <taxon>Parabasalia</taxon>
        <taxon>Trichomonadida</taxon>
        <taxon>Trichomonadidae</taxon>
        <taxon>Trichomonas</taxon>
    </lineage>
</organism>
<name>A2G7M2_TRIV3</name>
<gene>
    <name evidence="22" type="ORF">TVAG_458560</name>
</gene>
<evidence type="ECO:0000256" key="3">
    <source>
        <dbReference type="ARBA" id="ARBA00044878"/>
    </source>
</evidence>
<protein>
    <recommendedName>
        <fullName evidence="15">Lysosomal dipeptide transporter MFSD1</fullName>
    </recommendedName>
    <alternativeName>
        <fullName evidence="16">Major facilitator superfamily domain-containing protein 1</fullName>
    </alternativeName>
</protein>
<dbReference type="GO" id="GO:0022857">
    <property type="term" value="F:transmembrane transporter activity"/>
    <property type="evidence" value="ECO:0007669"/>
    <property type="project" value="InterPro"/>
</dbReference>
<dbReference type="eggNOG" id="ENOG502T1TR">
    <property type="taxonomic scope" value="Eukaryota"/>
</dbReference>
<dbReference type="PANTHER" id="PTHR23512">
    <property type="entry name" value="MAJOR FACILITATOR SUPERFAMILY DOMAIN-CONTAINING PROTEIN 1"/>
    <property type="match status" value="1"/>
</dbReference>
<sequence>METTQVSTTPIKEQSEWKFQLTRIYTIVCLNVLYALVSFQKQCPSVVAEDMAQAYKVTTKELGVFSSVYFYPYAFTQPFAGLLADVVDPALVVGCSCLVAGAGSIIIGFSKSLGLGIFGRLLVGLGCGPTYVSTCRVITSWFKLSQVPAVYGILVASAGIGGILAAAPLALFIEKAGWQAAFWGIGGIGCIISIIVLLFVRGNPMNKGFKAVNEELASRTTAMPIKQKLTMLWINFKVVVYGYFWLVTFYNMLASGPYFNIAGYWGGPYLVDVLGYTKKQKGITLISISIGLILGSLTLPNISTLLRTKKWMLFFSSCVAFTVTLILFFLGKSFSNTVIWILYILVGTFTGSLISISYPLMSSYFHPSIAGSAVGIGNFFLFMSSAIFQQISTSTIPLKGHDEISHKYTWEGYKYGLWLFSAVTLGVSAITILFAKEISSQKKEDPTKAIPNEKSMSSDDIKESGEEEAESEAVSV</sequence>
<evidence type="ECO:0000256" key="12">
    <source>
        <dbReference type="ARBA" id="ARBA00044912"/>
    </source>
</evidence>
<comment type="catalytic activity">
    <reaction evidence="12">
        <text>L-histidyl-L-alpha-amino acid(out) = L-histidyl-L-alpha-amino acid(in)</text>
        <dbReference type="Rhea" id="RHEA:79379"/>
        <dbReference type="ChEBI" id="CHEBI:229964"/>
    </reaction>
</comment>
<evidence type="ECO:0000256" key="6">
    <source>
        <dbReference type="ARBA" id="ARBA00044891"/>
    </source>
</evidence>
<feature type="transmembrane region" description="Helical" evidence="20">
    <location>
        <begin position="179"/>
        <end position="200"/>
    </location>
</feature>
<evidence type="ECO:0000256" key="13">
    <source>
        <dbReference type="ARBA" id="ARBA00044919"/>
    </source>
</evidence>
<comment type="catalytic activity">
    <reaction evidence="6">
        <text>L-lysyl-L-alpha-amino acid(out) = L-lysyl-L-alpha-amino acid(in)</text>
        <dbReference type="Rhea" id="RHEA:79387"/>
        <dbReference type="ChEBI" id="CHEBI:229965"/>
    </reaction>
</comment>